<feature type="transmembrane region" description="Helical" evidence="1">
    <location>
        <begin position="256"/>
        <end position="276"/>
    </location>
</feature>
<keyword evidence="3" id="KW-1185">Reference proteome</keyword>
<evidence type="ECO:0000256" key="1">
    <source>
        <dbReference type="SAM" id="Phobius"/>
    </source>
</evidence>
<reference evidence="2 3" key="1">
    <citation type="journal article" date="2011" name="Stand. Genomic Sci.">
        <title>Complete genome sequence of Bacteroides salanitronis type strain (BL78).</title>
        <authorList>
            <person name="Gronow S."/>
            <person name="Held B."/>
            <person name="Lucas S."/>
            <person name="Lapidus A."/>
            <person name="Del Rio T.G."/>
            <person name="Nolan M."/>
            <person name="Tice H."/>
            <person name="Deshpande S."/>
            <person name="Cheng J.F."/>
            <person name="Pitluck S."/>
            <person name="Liolios K."/>
            <person name="Pagani I."/>
            <person name="Ivanova N."/>
            <person name="Mavromatis K."/>
            <person name="Pati A."/>
            <person name="Tapia R."/>
            <person name="Han C."/>
            <person name="Goodwin L."/>
            <person name="Chen A."/>
            <person name="Palaniappan K."/>
            <person name="Land M."/>
            <person name="Hauser L."/>
            <person name="Chang Y.J."/>
            <person name="Jeffries C.D."/>
            <person name="Brambilla E.M."/>
            <person name="Rohde M."/>
            <person name="Goker M."/>
            <person name="Detter J.C."/>
            <person name="Woyke T."/>
            <person name="Bristow J."/>
            <person name="Markowitz V."/>
            <person name="Hugenholtz P."/>
            <person name="Kyrpides N.C."/>
            <person name="Klenk H.P."/>
            <person name="Eisen J.A."/>
        </authorList>
    </citation>
    <scope>NUCLEOTIDE SEQUENCE [LARGE SCALE GENOMIC DNA]</scope>
    <source>
        <strain evidence="2 3">DSM 18170</strain>
    </source>
</reference>
<feature type="transmembrane region" description="Helical" evidence="1">
    <location>
        <begin position="353"/>
        <end position="373"/>
    </location>
</feature>
<feature type="transmembrane region" description="Helical" evidence="1">
    <location>
        <begin position="122"/>
        <end position="141"/>
    </location>
</feature>
<gene>
    <name evidence="2" type="ordered locus">Bacsa_1095</name>
</gene>
<dbReference type="EMBL" id="CP002530">
    <property type="protein sequence ID" value="ADY35682.1"/>
    <property type="molecule type" value="Genomic_DNA"/>
</dbReference>
<sequence length="1873" mass="221242">MKQQYANPFDRYSSRTKRLNYYLPFLRERRFTNKQNIHEAFIGREDILYRLRNWITNKDKTGSFLVAGYRGMGKSSFVEKALYDITRQRRRSSKIEFIFFILHLITIALFCSLFIIKPIDNIHYLFIGLAALAMLSIFCYVKKYHIRYCWGYFCLYCGLVKHIIQHGEWRKNSTSDIGKSIKECIAECCGRLRKIDKEERSRLNKIIFKDYRRKTAQRIAIQINLGHEILTERDILCLIAKRIKAEVENFVSNKHLYFLPAYFYILVCCFATLGIMKQLNGPIKEVVQKIYEQQISPSSSTSEVHIANASDMAAKGEVSFIHLQENSKPGFFQTLTSYLKTFFIQLKETSNGYIILFKIICFVLIYLCIRKLLRITFLFIPGIKQYVWIRKQLNTLNDRIHTVIDEETPPLAEGSQGFINITFGKRRKKNYPIAEVREIESELIDILSHFDRIINAYTLKFVIVFDELDKIDPEMSNKEPEDELFATFEGTANGFSGDSSSRKRKDNVLRLLANMKHFISTARAKFIFISGRELYDAYLAGLSDREFAISSVFSGAIYVDSFLTSNRTQMNVISMTEQYLCKMLLPKKYLRNKMKEKYYRYGISTPEYPSLKWYYRYLRELEKDNPSSSAAEEWRLKGGIVFLHYFSIYLTHISNGSPQKILSYFRMYVRTEDNLYRKGNKSPYIYGWKTRDKRKHPSKNYVLTFNYVNQRKIAFIFYMAYPIMQAIINNASQYGDKLLISASFLMNHIYKYHSYSFSWRNLEQAPELLEVYRTPELRTFIHTILSYMVHTHMTNIPSGLYNFKFRKSVASEIAIFSKYSEEIAAIFNFTLDESLSVKKHFTRMLVHYSNMLKQTNSNYEHYAIILSRIHQVLGDLQMTDENYLDSALEYRNSIAYLKDLLHQKEASEQMASGDIILPLIRNMLKLGLTYEHRKTNNSAYVIYYELICMLIDFRYVDEAKLGLKLRVEKSQDWRDKKYVLYKEHETGTPKGIDPNYFATKQDEIEEKKNFEKEIETQLLPTREHLTDQYEMQGDELVTGLSRILTPEKSNLIFRLSLLEDLRLVYQAILAKLFVLEKVELGGITKANVDVAESEFRYLYRVTNAKDKFIILVDFFRRLAEILYYKNGLINRNSDRFVTGLYFWGYEFDTDIEEFCRDNGLNIKTQQSIERVINRILWSDLGNDIAGWKDVDYTEQWDRIKKRLIDIVDKMKLDDEPLKSYKEDTKKFLKNWNIEKSYVKNLSYFKVDKCNRHRKEMLQKGCSVPCFSCRYYNRSMHILLEYFFGEKVNIEDKVSKVRAFLKKANWSPQTYSLRPNYLQTIAITLDGMGNVLLSCSGKDSELTEDFLKQLAELSDSNKEFERMEELTSLEKAILYYWAAARYYKRGSFLKDASISMKKILCLLNRYIMVEKMLPSHTDHRIPVLSEYLCKIIDVVTRKATLYLYAHNENISIAEIQDLKGLFSLKPYEDISLEKLSLYPDLEEIIMLSTELKLYIYRHFKYRPSLMPKDFSKAETLNILKLYSYRLSSAYNIERTVQQLIVESRMKAIWNYMFIDYLFDGIDLMEYHVAKGQRKIRYRTDTPIVFYKKFARFLKEPLKKNKLELFGMNLEECGMTEDYLTVKDKLQLIEFLLKDSMFCLQRILSVLTTNTNQLLHTNSYIAEIYRMMFAWTQIFKFLYFAYEYMDAEEAVQNKILIALNSFITSRHISMEEPLTDMEERRNMQTIKKVLELCVCEIGIEGLEPDFGTLGTEFYNHILSVIEPTNLRYIISNYPAEMALMYYRKTTEMHTEGNAYKEMVAGLYYLDDDLQNDTEQFYMALERYLINCGYIDCMSKAIKDIYSKAYIYTAECYENGDPNIPRPEYQNVDPIWGMNI</sequence>
<accession>F0R5H5</accession>
<proteinExistence type="predicted"/>
<keyword evidence="1" id="KW-0472">Membrane</keyword>
<dbReference type="InterPro" id="IPR027417">
    <property type="entry name" value="P-loop_NTPase"/>
</dbReference>
<protein>
    <submittedName>
        <fullName evidence="2">Uncharacterized protein</fullName>
    </submittedName>
</protein>
<feature type="transmembrane region" description="Helical" evidence="1">
    <location>
        <begin position="97"/>
        <end position="116"/>
    </location>
</feature>
<organism evidence="2 3">
    <name type="scientific">Phocaeicola salanitronis (strain DSM 18170 / JCM 13657 / CCUG 60908 / BL78)</name>
    <name type="common">Bacteroides salanitronis</name>
    <dbReference type="NCBI Taxonomy" id="667015"/>
    <lineage>
        <taxon>Bacteria</taxon>
        <taxon>Pseudomonadati</taxon>
        <taxon>Bacteroidota</taxon>
        <taxon>Bacteroidia</taxon>
        <taxon>Bacteroidales</taxon>
        <taxon>Bacteroidaceae</taxon>
        <taxon>Phocaeicola</taxon>
    </lineage>
</organism>
<keyword evidence="1" id="KW-1133">Transmembrane helix</keyword>
<feature type="transmembrane region" description="Helical" evidence="1">
    <location>
        <begin position="148"/>
        <end position="164"/>
    </location>
</feature>
<dbReference type="HOGENOM" id="CLU_241893_0_0_10"/>
<dbReference type="SUPFAM" id="SSF52540">
    <property type="entry name" value="P-loop containing nucleoside triphosphate hydrolases"/>
    <property type="match status" value="1"/>
</dbReference>
<evidence type="ECO:0000313" key="2">
    <source>
        <dbReference type="EMBL" id="ADY35682.1"/>
    </source>
</evidence>
<dbReference type="Proteomes" id="UP000007486">
    <property type="component" value="Chromosome"/>
</dbReference>
<evidence type="ECO:0000313" key="3">
    <source>
        <dbReference type="Proteomes" id="UP000007486"/>
    </source>
</evidence>
<dbReference type="KEGG" id="bsa:Bacsa_1095"/>
<dbReference type="STRING" id="667015.Bacsa_1095"/>
<dbReference type="OrthoDB" id="899965at2"/>
<keyword evidence="1" id="KW-0812">Transmembrane</keyword>
<name>F0R5H5_PHOSB</name>
<dbReference type="eggNOG" id="COG0464">
    <property type="taxonomic scope" value="Bacteria"/>
</dbReference>